<reference evidence="8" key="1">
    <citation type="journal article" date="2007" name="Nature">
        <title>The grapevine genome sequence suggests ancestral hexaploidization in major angiosperm phyla.</title>
        <authorList>
            <consortium name="The French-Italian Public Consortium for Grapevine Genome Characterization."/>
            <person name="Jaillon O."/>
            <person name="Aury J.-M."/>
            <person name="Noel B."/>
            <person name="Policriti A."/>
            <person name="Clepet C."/>
            <person name="Casagrande A."/>
            <person name="Choisne N."/>
            <person name="Aubourg S."/>
            <person name="Vitulo N."/>
            <person name="Jubin C."/>
            <person name="Vezzi A."/>
            <person name="Legeai F."/>
            <person name="Hugueney P."/>
            <person name="Dasilva C."/>
            <person name="Horner D."/>
            <person name="Mica E."/>
            <person name="Jublot D."/>
            <person name="Poulain J."/>
            <person name="Bruyere C."/>
            <person name="Billault A."/>
            <person name="Segurens B."/>
            <person name="Gouyvenoux M."/>
            <person name="Ugarte E."/>
            <person name="Cattonaro F."/>
            <person name="Anthouard V."/>
            <person name="Vico V."/>
            <person name="Del Fabbro C."/>
            <person name="Alaux M."/>
            <person name="Di Gaspero G."/>
            <person name="Dumas V."/>
            <person name="Felice N."/>
            <person name="Paillard S."/>
            <person name="Juman I."/>
            <person name="Moroldo M."/>
            <person name="Scalabrin S."/>
            <person name="Canaguier A."/>
            <person name="Le Clainche I."/>
            <person name="Malacrida G."/>
            <person name="Durand E."/>
            <person name="Pesole G."/>
            <person name="Laucou V."/>
            <person name="Chatelet P."/>
            <person name="Merdinoglu D."/>
            <person name="Delledonne M."/>
            <person name="Pezzotti M."/>
            <person name="Lecharny A."/>
            <person name="Scarpelli C."/>
            <person name="Artiguenave F."/>
            <person name="Pe M.E."/>
            <person name="Valle G."/>
            <person name="Morgante M."/>
            <person name="Caboche M."/>
            <person name="Adam-Blondon A.-F."/>
            <person name="Weissenbach J."/>
            <person name="Quetier F."/>
            <person name="Wincker P."/>
        </authorList>
    </citation>
    <scope>NUCLEOTIDE SEQUENCE [LARGE SCALE GENOMIC DNA]</scope>
    <source>
        <strain evidence="8">cv. Pinot noir / PN40024</strain>
    </source>
</reference>
<feature type="region of interest" description="Disordered" evidence="4">
    <location>
        <begin position="1464"/>
        <end position="1495"/>
    </location>
</feature>
<dbReference type="PANTHER" id="PTHR46548">
    <property type="entry name" value="BAH AND TFIIS DOMAIN-CONTAINING PROTEIN-RELATED"/>
    <property type="match status" value="1"/>
</dbReference>
<feature type="domain" description="BAH" evidence="5">
    <location>
        <begin position="39"/>
        <end position="156"/>
    </location>
</feature>
<dbReference type="SMART" id="SM00509">
    <property type="entry name" value="TFS2N"/>
    <property type="match status" value="1"/>
</dbReference>
<dbReference type="InterPro" id="IPR001025">
    <property type="entry name" value="BAH_dom"/>
</dbReference>
<dbReference type="SMART" id="SM00439">
    <property type="entry name" value="BAH"/>
    <property type="match status" value="1"/>
</dbReference>
<dbReference type="Pfam" id="PF08711">
    <property type="entry name" value="Med26"/>
    <property type="match status" value="1"/>
</dbReference>
<evidence type="ECO:0000259" key="6">
    <source>
        <dbReference type="PROSITE" id="PS51319"/>
    </source>
</evidence>
<dbReference type="CDD" id="cd00183">
    <property type="entry name" value="TFIIS_I"/>
    <property type="match status" value="1"/>
</dbReference>
<gene>
    <name evidence="7" type="ordered locus">VIT_14s0066g01720</name>
</gene>
<evidence type="ECO:0000259" key="5">
    <source>
        <dbReference type="PROSITE" id="PS51038"/>
    </source>
</evidence>
<feature type="domain" description="TFIIS N-terminal" evidence="6">
    <location>
        <begin position="322"/>
        <end position="408"/>
    </location>
</feature>
<dbReference type="PROSITE" id="PS51038">
    <property type="entry name" value="BAH"/>
    <property type="match status" value="1"/>
</dbReference>
<feature type="compositionally biased region" description="Basic and acidic residues" evidence="4">
    <location>
        <begin position="641"/>
        <end position="657"/>
    </location>
</feature>
<dbReference type="Pfam" id="PF01426">
    <property type="entry name" value="BAH"/>
    <property type="match status" value="1"/>
</dbReference>
<proteinExistence type="predicted"/>
<dbReference type="Proteomes" id="UP000009183">
    <property type="component" value="Chromosome 14"/>
</dbReference>
<evidence type="ECO:0000256" key="3">
    <source>
        <dbReference type="PROSITE-ProRule" id="PRU00649"/>
    </source>
</evidence>
<evidence type="ECO:0000256" key="2">
    <source>
        <dbReference type="ARBA" id="ARBA00023242"/>
    </source>
</evidence>
<dbReference type="PANTHER" id="PTHR46548:SF2">
    <property type="entry name" value="BAH DOMAIN-CONTAINING PROTEIN"/>
    <property type="match status" value="1"/>
</dbReference>
<feature type="compositionally biased region" description="Polar residues" evidence="4">
    <location>
        <begin position="479"/>
        <end position="496"/>
    </location>
</feature>
<feature type="region of interest" description="Disordered" evidence="4">
    <location>
        <begin position="412"/>
        <end position="673"/>
    </location>
</feature>
<dbReference type="ExpressionAtlas" id="F6HV19">
    <property type="expression patterns" value="baseline and differential"/>
</dbReference>
<feature type="region of interest" description="Disordered" evidence="4">
    <location>
        <begin position="182"/>
        <end position="254"/>
    </location>
</feature>
<dbReference type="InParanoid" id="F6HV19"/>
<evidence type="ECO:0008006" key="9">
    <source>
        <dbReference type="Google" id="ProtNLM"/>
    </source>
</evidence>
<dbReference type="PaxDb" id="29760-VIT_14s0066g01720.t01"/>
<dbReference type="InterPro" id="IPR017923">
    <property type="entry name" value="TFIIS_N"/>
</dbReference>
<evidence type="ECO:0000256" key="1">
    <source>
        <dbReference type="ARBA" id="ARBA00004123"/>
    </source>
</evidence>
<feature type="compositionally biased region" description="Basic and acidic residues" evidence="4">
    <location>
        <begin position="1017"/>
        <end position="1052"/>
    </location>
</feature>
<dbReference type="InterPro" id="IPR035441">
    <property type="entry name" value="TFIIS/LEDGF_dom_sf"/>
</dbReference>
<name>F6HV19_VITVI</name>
<dbReference type="SMR" id="F6HV19"/>
<feature type="region of interest" description="Disordered" evidence="4">
    <location>
        <begin position="1"/>
        <end position="21"/>
    </location>
</feature>
<feature type="compositionally biased region" description="Polar residues" evidence="4">
    <location>
        <begin position="416"/>
        <end position="433"/>
    </location>
</feature>
<feature type="region of interest" description="Disordered" evidence="4">
    <location>
        <begin position="996"/>
        <end position="1056"/>
    </location>
</feature>
<feature type="compositionally biased region" description="Polar residues" evidence="4">
    <location>
        <begin position="1252"/>
        <end position="1265"/>
    </location>
</feature>
<feature type="compositionally biased region" description="Polar residues" evidence="4">
    <location>
        <begin position="658"/>
        <end position="667"/>
    </location>
</feature>
<dbReference type="Gene3D" id="1.20.930.10">
    <property type="entry name" value="Conserved domain common to transcription factors TFIIS, elongin A, CRSP70"/>
    <property type="match status" value="1"/>
</dbReference>
<feature type="region of interest" description="Disordered" evidence="4">
    <location>
        <begin position="721"/>
        <end position="745"/>
    </location>
</feature>
<feature type="compositionally biased region" description="Basic and acidic residues" evidence="4">
    <location>
        <begin position="233"/>
        <end position="244"/>
    </location>
</feature>
<feature type="region of interest" description="Disordered" evidence="4">
    <location>
        <begin position="1526"/>
        <end position="1548"/>
    </location>
</feature>
<feature type="compositionally biased region" description="Low complexity" evidence="4">
    <location>
        <begin position="208"/>
        <end position="218"/>
    </location>
</feature>
<evidence type="ECO:0000256" key="4">
    <source>
        <dbReference type="SAM" id="MobiDB-lite"/>
    </source>
</evidence>
<dbReference type="GO" id="GO:0005634">
    <property type="term" value="C:nucleus"/>
    <property type="evidence" value="ECO:0007669"/>
    <property type="project" value="UniProtKB-SubCell"/>
</dbReference>
<sequence>MHGREGEKRQQRRHMWPVPPHTAVASDSAAPYSFCKDGRTISVGDCALFKPPQDSPPFIGIIRRLTVGKEDNPNPKLGVNWLYRPADIKLGKGILLEAAPNEVFYSFHKDEIPAASLLHPCKVAFLRKGVELPPGISSFVCRRVYDIENKCLWWLTDKDYINERQEEVDQLLDKTRLEMHGVVQSGGRSPKPLNAPASTQPLKPGADSVQNSASSFSSQGKGKKRGCDQSSDPAKRERLSKTDDGDSGQFRPENMLKSEIAKITDKGGLVDLDGVDRLVQLMQPDSSEKKIDLASRIMLVDVIAVTERVECLVRFVQHRGLPVLDEWLQEAHKGKIGDGSSPKENDKSVEEFLLASLRALDKLPVNLHALQTCNVGKSVNHLRSHKNSEIQKKARSLVDTWKRRVEAEMNIDDAKSGSSRSVSWQTKAVSSEVSHAGNRKTGGSSEAGMKSSIVQPPASRTPSVKLSGGEAVGKFASASPGSTKSLTGSAGINSKDPNSKMLVGGGSSDVPLTPIKEEKSSSSSQSQNNSQSCSSDHAKAVGSSCREDARSSTAGSLSANKISSSSSRHRKSSNGVHGSGSQKETGLGKFGSLNRSSTSEKVSPAGAMHEKVSDVPPSDHLNNGLAGSDEGTGSPAAVLCDELHRVSEDGERPKEVSKTTGSSSGITPKSGKSYEASFSSINALIESCAKISEASASASPGDDIGMNLLASVAAGEISKSDIVSPLSSPGRNSPVPEDSCSGDDAKLTQLDEDIGQTQNQPNDEAIVGAAAERGNSIDSSRLKNGLRHSSAPVATDFSGDNRACEEKIGECSAQLNSSSMELQQNTDKAEGVNQFHEQRRSGAHQARSNCISDSKLNIRSPLLDEDKKADCVDERTAENSMAAVTEATSKSVKFKKESNEEIPCLSERAGEDMDFVDKDSVSVILSEQKPPLLGKVCSESIAGKSEDAVLSSASGNVLGVESKTEKADNLKTECHVEQSGKQRTDMSSFVSEQNGECAEEKSERKQVVGHRSGGSLPHEESPATAIHEPERGVESSECKKEGVEVDGTKERQTSTVNTSFSAAGSDMAVKLDFDLNEGFPSDDGSQGELVKSSVPGYSSAVHVPCPVPVPISAVSGSFPASITVTAAAKGSFVPPENLLRTKGELGWKGSAATSAFRPAEPRKVLEMPLNTTDVPLIDNPASKQGRHPLDIDLNVPDQRVYEDAASVIAAPVPRDGSAGGLDLDLNRVDESPDIGLFSVSNGCRSDAPPLPNRSSLSGGFSNGEVNASRDFDLNNGPSLDDVGTETAPRTQHAKNSVPFLSSVPGIRMNSTELGNFSSWFPQGSSYSAITIPSMLPGRGEQSYPIIPSGASAAAAAAGSQRIIGPTGGTPFGPEIYRGPVLSSSPAVPFPPAPPFQYPGFPFETNFPLSSNSFSGCSTAYVDSTSGGSLCFPAIPSQLVGPAGVAPPLYPRPYVMSLPGSASNVGAENRKWGSQGLDLNAGPGGTDTERRDERLPPALRQLPVAGSQALAEEQLKMYHQVAGGVLKRKEPDGGWDAADRFGYKQPSWQ</sequence>
<feature type="compositionally biased region" description="Polar residues" evidence="4">
    <location>
        <begin position="816"/>
        <end position="826"/>
    </location>
</feature>
<dbReference type="InterPro" id="IPR003617">
    <property type="entry name" value="TFIIS/CRSP70_N_sub"/>
</dbReference>
<feature type="compositionally biased region" description="Polar residues" evidence="4">
    <location>
        <begin position="452"/>
        <end position="464"/>
    </location>
</feature>
<dbReference type="GO" id="GO:0003682">
    <property type="term" value="F:chromatin binding"/>
    <property type="evidence" value="ECO:0007669"/>
    <property type="project" value="InterPro"/>
</dbReference>
<evidence type="ECO:0000313" key="8">
    <source>
        <dbReference type="Proteomes" id="UP000009183"/>
    </source>
</evidence>
<dbReference type="eggNOG" id="KOG1886">
    <property type="taxonomic scope" value="Eukaryota"/>
</dbReference>
<protein>
    <recommendedName>
        <fullName evidence="9">BAH domain-containing protein</fullName>
    </recommendedName>
</protein>
<feature type="region of interest" description="Disordered" evidence="4">
    <location>
        <begin position="816"/>
        <end position="848"/>
    </location>
</feature>
<organism evidence="7 8">
    <name type="scientific">Vitis vinifera</name>
    <name type="common">Grape</name>
    <dbReference type="NCBI Taxonomy" id="29760"/>
    <lineage>
        <taxon>Eukaryota</taxon>
        <taxon>Viridiplantae</taxon>
        <taxon>Streptophyta</taxon>
        <taxon>Embryophyta</taxon>
        <taxon>Tracheophyta</taxon>
        <taxon>Spermatophyta</taxon>
        <taxon>Magnoliopsida</taxon>
        <taxon>eudicotyledons</taxon>
        <taxon>Gunneridae</taxon>
        <taxon>Pentapetalae</taxon>
        <taxon>rosids</taxon>
        <taxon>Vitales</taxon>
        <taxon>Vitaceae</taxon>
        <taxon>Viteae</taxon>
        <taxon>Vitis</taxon>
    </lineage>
</organism>
<dbReference type="EMBL" id="FN596252">
    <property type="protein sequence ID" value="CCB58537.1"/>
    <property type="molecule type" value="Genomic_DNA"/>
</dbReference>
<accession>F6HV19</accession>
<dbReference type="SUPFAM" id="SSF47676">
    <property type="entry name" value="Conserved domain common to transcription factors TFIIS, elongin A, CRSP70"/>
    <property type="match status" value="1"/>
</dbReference>
<keyword evidence="8" id="KW-1185">Reference proteome</keyword>
<dbReference type="HOGENOM" id="CLU_001647_0_0_1"/>
<feature type="compositionally biased region" description="Low complexity" evidence="4">
    <location>
        <begin position="554"/>
        <end position="566"/>
    </location>
</feature>
<feature type="compositionally biased region" description="Basic and acidic residues" evidence="4">
    <location>
        <begin position="1526"/>
        <end position="1541"/>
    </location>
</feature>
<feature type="compositionally biased region" description="Low complexity" evidence="4">
    <location>
        <begin position="521"/>
        <end position="535"/>
    </location>
</feature>
<comment type="subcellular location">
    <subcellularLocation>
        <location evidence="1 3">Nucleus</location>
    </subcellularLocation>
</comment>
<dbReference type="PROSITE" id="PS51319">
    <property type="entry name" value="TFIIS_N"/>
    <property type="match status" value="1"/>
</dbReference>
<dbReference type="Gene3D" id="2.30.30.490">
    <property type="match status" value="1"/>
</dbReference>
<keyword evidence="2 3" id="KW-0539">Nucleus</keyword>
<dbReference type="InterPro" id="IPR043151">
    <property type="entry name" value="BAH_sf"/>
</dbReference>
<dbReference type="STRING" id="29760.F6HV19"/>
<evidence type="ECO:0000313" key="7">
    <source>
        <dbReference type="EMBL" id="CCB58537.1"/>
    </source>
</evidence>
<feature type="region of interest" description="Disordered" evidence="4">
    <location>
        <begin position="1240"/>
        <end position="1293"/>
    </location>
</feature>